<evidence type="ECO:0000313" key="5">
    <source>
        <dbReference type="Proteomes" id="UP000594571"/>
    </source>
</evidence>
<dbReference type="CDD" id="cd01948">
    <property type="entry name" value="EAL"/>
    <property type="match status" value="1"/>
</dbReference>
<reference evidence="4 5" key="2">
    <citation type="journal article" date="2020" name="Microb. Genom.">
        <title>Analysis of complete Campylobacter concisus genomes identifies genomospecies features, secretion systems and novel plasmids and their association with severe ulcerative colitis.</title>
        <authorList>
            <person name="Liu F."/>
            <person name="Chen S."/>
            <person name="Luu L.D.W."/>
            <person name="Lee S.A."/>
            <person name="Tay A.C.Y."/>
            <person name="Wu R."/>
            <person name="Riordan S.M."/>
            <person name="Lan R."/>
            <person name="Liu L."/>
            <person name="Zhang L."/>
        </authorList>
    </citation>
    <scope>NUCLEOTIDE SEQUENCE [LARGE SCALE GENOMIC DNA]</scope>
    <source>
        <strain evidence="4 5">H16O-S1</strain>
    </source>
</reference>
<feature type="transmembrane region" description="Helical" evidence="1">
    <location>
        <begin position="265"/>
        <end position="283"/>
    </location>
</feature>
<dbReference type="Pfam" id="PF00990">
    <property type="entry name" value="GGDEF"/>
    <property type="match status" value="1"/>
</dbReference>
<dbReference type="EMBL" id="CP049263">
    <property type="protein sequence ID" value="QPH97019.1"/>
    <property type="molecule type" value="Genomic_DNA"/>
</dbReference>
<dbReference type="InterPro" id="IPR029787">
    <property type="entry name" value="Nucleotide_cyclase"/>
</dbReference>
<organism evidence="4 5">
    <name type="scientific">Campylobacter concisus</name>
    <dbReference type="NCBI Taxonomy" id="199"/>
    <lineage>
        <taxon>Bacteria</taxon>
        <taxon>Pseudomonadati</taxon>
        <taxon>Campylobacterota</taxon>
        <taxon>Epsilonproteobacteria</taxon>
        <taxon>Campylobacterales</taxon>
        <taxon>Campylobacteraceae</taxon>
        <taxon>Campylobacter</taxon>
    </lineage>
</organism>
<accession>A0A7S9RSD3</accession>
<reference evidence="4 5" key="1">
    <citation type="journal article" date="2018" name="Emerg. Microbes Infect.">
        <title>Genomic analysis of oral Campylobacter concisus strains identified a potential bacterial molecular marker associated with active Crohn's disease.</title>
        <authorList>
            <person name="Liu F."/>
            <person name="Ma R."/>
            <person name="Tay C.Y.A."/>
            <person name="Octavia S."/>
            <person name="Lan R."/>
            <person name="Chung H.K.L."/>
            <person name="Riordan S.M."/>
            <person name="Grimm M.C."/>
            <person name="Leong R.W."/>
            <person name="Tanaka M.M."/>
            <person name="Connor S."/>
            <person name="Zhang L."/>
        </authorList>
    </citation>
    <scope>NUCLEOTIDE SEQUENCE [LARGE SCALE GENOMIC DNA]</scope>
    <source>
        <strain evidence="4 5">H16O-S1</strain>
    </source>
</reference>
<dbReference type="SUPFAM" id="SSF141868">
    <property type="entry name" value="EAL domain-like"/>
    <property type="match status" value="1"/>
</dbReference>
<name>A0A7S9RSD3_9BACT</name>
<feature type="domain" description="EAL" evidence="2">
    <location>
        <begin position="520"/>
        <end position="775"/>
    </location>
</feature>
<feature type="transmembrane region" description="Helical" evidence="1">
    <location>
        <begin position="12"/>
        <end position="29"/>
    </location>
</feature>
<proteinExistence type="predicted"/>
<dbReference type="InterPro" id="IPR043128">
    <property type="entry name" value="Rev_trsase/Diguanyl_cyclase"/>
</dbReference>
<dbReference type="PANTHER" id="PTHR33121">
    <property type="entry name" value="CYCLIC DI-GMP PHOSPHODIESTERASE PDEF"/>
    <property type="match status" value="1"/>
</dbReference>
<dbReference type="RefSeq" id="WP_103572054.1">
    <property type="nucleotide sequence ID" value="NZ_CP049263.1"/>
</dbReference>
<dbReference type="InterPro" id="IPR001633">
    <property type="entry name" value="EAL_dom"/>
</dbReference>
<feature type="transmembrane region" description="Helical" evidence="1">
    <location>
        <begin position="225"/>
        <end position="244"/>
    </location>
</feature>
<feature type="transmembrane region" description="Helical" evidence="1">
    <location>
        <begin position="104"/>
        <end position="120"/>
    </location>
</feature>
<evidence type="ECO:0000313" key="4">
    <source>
        <dbReference type="EMBL" id="QPH97019.1"/>
    </source>
</evidence>
<dbReference type="PANTHER" id="PTHR33121:SF70">
    <property type="entry name" value="SIGNALING PROTEIN YKOW"/>
    <property type="match status" value="1"/>
</dbReference>
<evidence type="ECO:0000259" key="3">
    <source>
        <dbReference type="PROSITE" id="PS50887"/>
    </source>
</evidence>
<dbReference type="InterPro" id="IPR035919">
    <property type="entry name" value="EAL_sf"/>
</dbReference>
<dbReference type="AlphaFoldDB" id="A0A7S9RSD3"/>
<dbReference type="Pfam" id="PF00563">
    <property type="entry name" value="EAL"/>
    <property type="match status" value="1"/>
</dbReference>
<feature type="transmembrane region" description="Helical" evidence="1">
    <location>
        <begin position="35"/>
        <end position="52"/>
    </location>
</feature>
<dbReference type="GO" id="GO:0071111">
    <property type="term" value="F:cyclic-guanylate-specific phosphodiesterase activity"/>
    <property type="evidence" value="ECO:0007669"/>
    <property type="project" value="InterPro"/>
</dbReference>
<dbReference type="SUPFAM" id="SSF55073">
    <property type="entry name" value="Nucleotide cyclase"/>
    <property type="match status" value="1"/>
</dbReference>
<feature type="transmembrane region" description="Helical" evidence="1">
    <location>
        <begin position="196"/>
        <end position="219"/>
    </location>
</feature>
<dbReference type="NCBIfam" id="TIGR00254">
    <property type="entry name" value="GGDEF"/>
    <property type="match status" value="1"/>
</dbReference>
<feature type="transmembrane region" description="Helical" evidence="1">
    <location>
        <begin position="289"/>
        <end position="310"/>
    </location>
</feature>
<dbReference type="SMART" id="SM00267">
    <property type="entry name" value="GGDEF"/>
    <property type="match status" value="1"/>
</dbReference>
<gene>
    <name evidence="4" type="ORF">CVS89_01765</name>
</gene>
<evidence type="ECO:0000256" key="1">
    <source>
        <dbReference type="SAM" id="Phobius"/>
    </source>
</evidence>
<keyword evidence="1" id="KW-0812">Transmembrane</keyword>
<dbReference type="CDD" id="cd01949">
    <property type="entry name" value="GGDEF"/>
    <property type="match status" value="1"/>
</dbReference>
<dbReference type="PROSITE" id="PS50883">
    <property type="entry name" value="EAL"/>
    <property type="match status" value="1"/>
</dbReference>
<dbReference type="Proteomes" id="UP000594571">
    <property type="component" value="Chromosome"/>
</dbReference>
<feature type="domain" description="GGDEF" evidence="3">
    <location>
        <begin position="380"/>
        <end position="513"/>
    </location>
</feature>
<dbReference type="InterPro" id="IPR000160">
    <property type="entry name" value="GGDEF_dom"/>
</dbReference>
<dbReference type="Gene3D" id="3.30.70.270">
    <property type="match status" value="1"/>
</dbReference>
<protein>
    <submittedName>
        <fullName evidence="4">EAL domain-containing protein</fullName>
    </submittedName>
</protein>
<dbReference type="Gene3D" id="3.20.20.450">
    <property type="entry name" value="EAL domain"/>
    <property type="match status" value="1"/>
</dbReference>
<sequence>MINKISNENQVSFLFVVALFCAYIASYLFNGGFYADITSCVFDFMIMAFIFFKLRETKNLKTYWIYIILGLACWIVADIIWIVYDKLDIASQFMSKTDLIQDSYIVSFFMFAFCAFYILIKNFKNLFVSQALIDSAAIIIIYLSFVWFVVLDESFSRILTQREFFNLLYIVVDIVMFCALFVIFFSINFSKRRASLFLCLLSLFVISTYDVFFTVMSFWGNDTSFFGYDIAFKISFFILFTASLHLREGEANLKFRAHREDFEKILRQKLAVLIIFLIGMILFSAKIDIMWWLFVMITLLAYGALTYTVSSTRKMDILIKHERYIKKKLNDQIEDNVKKLEETNRHLLKISKYDYLTNALNRQYFIARLEEMVKSKALGEKIDIYSIDINHFKVINDSYGHYVGDDVLVKLALNISSILPQENSLFARSGGDDFIVVIKQNEDVHYREFLYYLLKAISEPIVVDDYKIVLDAKIGISSTLTSEILADDFIMQAEAALDAAKKDASQKYIFYGDIKNIIQDRNYIELLLNSIKFDDEFELKFQPQYTIEDKRIVGAEALIRWNSPIKGLVDQAKFIPIAEQSSIINDIGKWVAREAIKQMAFWNKKYNTKLKIGINISPKQIDNVNFASEIIKFIDEYGIEASCVDVEITEASLVNAEEMMQDALSRFSNKGIGISIDDFGTGFSSMSYIKKYPMKCLKIAKELIDNIAKNDIDKDVVKSVITLAKNVELRTIAEGVEDETQLEILKELGCDEVQGYLWGKPMGANDFEELIKSTIEV</sequence>
<dbReference type="PROSITE" id="PS50887">
    <property type="entry name" value="GGDEF"/>
    <property type="match status" value="1"/>
</dbReference>
<dbReference type="SMART" id="SM00052">
    <property type="entry name" value="EAL"/>
    <property type="match status" value="1"/>
</dbReference>
<keyword evidence="1" id="KW-0472">Membrane</keyword>
<dbReference type="InterPro" id="IPR050706">
    <property type="entry name" value="Cyclic-di-GMP_PDE-like"/>
</dbReference>
<keyword evidence="1" id="KW-1133">Transmembrane helix</keyword>
<feature type="transmembrane region" description="Helical" evidence="1">
    <location>
        <begin position="167"/>
        <end position="189"/>
    </location>
</feature>
<feature type="transmembrane region" description="Helical" evidence="1">
    <location>
        <begin position="64"/>
        <end position="84"/>
    </location>
</feature>
<evidence type="ECO:0000259" key="2">
    <source>
        <dbReference type="PROSITE" id="PS50883"/>
    </source>
</evidence>
<feature type="transmembrane region" description="Helical" evidence="1">
    <location>
        <begin position="132"/>
        <end position="151"/>
    </location>
</feature>